<dbReference type="Gene3D" id="1.10.10.1830">
    <property type="entry name" value="Non-ribosomal peptide synthase, adenylation domain"/>
    <property type="match status" value="1"/>
</dbReference>
<evidence type="ECO:0000256" key="1">
    <source>
        <dbReference type="ARBA" id="ARBA00001957"/>
    </source>
</evidence>
<gene>
    <name evidence="3" type="ORF">FNZ23_07315</name>
</gene>
<dbReference type="EMBL" id="VKLS01000051">
    <property type="protein sequence ID" value="TSB42907.1"/>
    <property type="molecule type" value="Genomic_DNA"/>
</dbReference>
<dbReference type="Gene3D" id="3.30.300.30">
    <property type="match status" value="1"/>
</dbReference>
<name>A0A553ZN66_9ACTN</name>
<dbReference type="GO" id="GO:0005737">
    <property type="term" value="C:cytoplasm"/>
    <property type="evidence" value="ECO:0007669"/>
    <property type="project" value="TreeGrafter"/>
</dbReference>
<dbReference type="PANTHER" id="PTHR45527:SF1">
    <property type="entry name" value="FATTY ACID SYNTHASE"/>
    <property type="match status" value="1"/>
</dbReference>
<dbReference type="Gene3D" id="3.40.50.12780">
    <property type="entry name" value="N-terminal domain of ligase-like"/>
    <property type="match status" value="1"/>
</dbReference>
<dbReference type="InterPro" id="IPR000873">
    <property type="entry name" value="AMP-dep_synth/lig_dom"/>
</dbReference>
<dbReference type="InterPro" id="IPR029058">
    <property type="entry name" value="AB_hydrolase_fold"/>
</dbReference>
<dbReference type="GO" id="GO:0044550">
    <property type="term" value="P:secondary metabolite biosynthetic process"/>
    <property type="evidence" value="ECO:0007669"/>
    <property type="project" value="TreeGrafter"/>
</dbReference>
<comment type="caution">
    <text evidence="3">The sequence shown here is derived from an EMBL/GenBank/DDBJ whole genome shotgun (WGS) entry which is preliminary data.</text>
</comment>
<dbReference type="Gene3D" id="3.40.50.1820">
    <property type="entry name" value="alpha/beta hydrolase"/>
    <property type="match status" value="1"/>
</dbReference>
<dbReference type="InterPro" id="IPR036736">
    <property type="entry name" value="ACP-like_sf"/>
</dbReference>
<dbReference type="Pfam" id="PF00668">
    <property type="entry name" value="Condensation"/>
    <property type="match status" value="1"/>
</dbReference>
<dbReference type="GO" id="GO:0008610">
    <property type="term" value="P:lipid biosynthetic process"/>
    <property type="evidence" value="ECO:0007669"/>
    <property type="project" value="UniProtKB-ARBA"/>
</dbReference>
<dbReference type="InterPro" id="IPR001242">
    <property type="entry name" value="Condensation_dom"/>
</dbReference>
<dbReference type="InterPro" id="IPR045851">
    <property type="entry name" value="AMP-bd_C_sf"/>
</dbReference>
<reference evidence="3 4" key="1">
    <citation type="submission" date="2019-07" db="EMBL/GenBank/DDBJ databases">
        <title>Draft genome for Streptomyces benahoarensis MZ03-48.</title>
        <authorList>
            <person name="Gonzalez-Pimentel J.L."/>
        </authorList>
    </citation>
    <scope>NUCLEOTIDE SEQUENCE [LARGE SCALE GENOMIC DNA]</scope>
    <source>
        <strain evidence="3 4">MZ03-48</strain>
    </source>
</reference>
<dbReference type="Gene3D" id="3.30.559.30">
    <property type="entry name" value="Nonribosomal peptide synthetase, condensation domain"/>
    <property type="match status" value="1"/>
</dbReference>
<dbReference type="SUPFAM" id="SSF56801">
    <property type="entry name" value="Acetyl-CoA synthetase-like"/>
    <property type="match status" value="1"/>
</dbReference>
<accession>A0A553ZN66</accession>
<dbReference type="Proteomes" id="UP000320888">
    <property type="component" value="Unassembled WGS sequence"/>
</dbReference>
<dbReference type="SUPFAM" id="SSF47336">
    <property type="entry name" value="ACP-like"/>
    <property type="match status" value="1"/>
</dbReference>
<dbReference type="Pfam" id="PF00501">
    <property type="entry name" value="AMP-binding"/>
    <property type="match status" value="1"/>
</dbReference>
<dbReference type="AlphaFoldDB" id="A0A553ZN66"/>
<dbReference type="GO" id="GO:0003824">
    <property type="term" value="F:catalytic activity"/>
    <property type="evidence" value="ECO:0007669"/>
    <property type="project" value="InterPro"/>
</dbReference>
<dbReference type="GO" id="GO:0043041">
    <property type="term" value="P:amino acid activation for nonribosomal peptide biosynthetic process"/>
    <property type="evidence" value="ECO:0007669"/>
    <property type="project" value="TreeGrafter"/>
</dbReference>
<keyword evidence="4" id="KW-1185">Reference proteome</keyword>
<dbReference type="OrthoDB" id="2472181at2"/>
<dbReference type="InterPro" id="IPR020845">
    <property type="entry name" value="AMP-binding_CS"/>
</dbReference>
<proteinExistence type="predicted"/>
<sequence>MNAPTDPVLAALVARGGDLRAEAGRLRLRGPDGVLTPALRDDITAHRDALLARLHDRRVLPLSGIQRRLWFLQELDASGTGYTFSYAHRLRGRLDPAALDAALNTVLAAQPGLRAGFAELAGHPVQFLPDAVTVTTTVLDPGPGEEWPALLRAQLVRPFDLARPPLIRSALVRLGDDDWIWGLTVHHLVADGWTYGLLLNGVSEAYAGKAVEPAADYAEFVAHERAVEDAPGRVTALDHWEKTLTDATTDATAELLADRPRPRQRSYRGATAGLTLPATTVHTLRALAEAEGTTLFAALLAVHGVMLGRHTGGDRAVVGTPYANRPDARFHDTAGCFVSTLVLPVDLTGRPTFRQLIAGTGRTCATAWDHCDYAYERLVERLAPQRDPGRNALFQTFLALQDLPGRLDLPEVTAAPVPFDAGTTQFDLEVYFTPAPDGALELELRHSTELFDPATATAFAHRWQQLAQRLTDDPDRATQLVTVLSDDDRRALAAANDTARSSPSDATAADLFAAQAARTPDRTALRCGDEEWSYRRLDARVAALAALLHDQGCAGGRVGILMNRSADMVAAVLASLRTGAAFVPLAPDLPADRMARMSADCGLTAAWTGPDTAALLPAEIRALDATGDAPPPGPAPERAAGDPRTTAAYVLYTSGSTGAPKGVEVPHSALVNLLTTMGEQPGLGADDVLVAVTALFFDISLLELLLPLLTGATLVVATDAETRDPDRLAALLERHDATVVQATPSTWRMLLDSGWPGRTRLRVWSGGEALSRDLADRLLRCCAEVWNLYGPTETTIWSTRWQVGPGDGPVLLGRPVANTALHVLDRNRMPVPPGVPGELYLTGDGLALGYLHRPELTAERFVTLDTGDGRTERAYRTGDLVRRLPDGTPVFLGRADDQLKVRGHRIEPEEIEHALRRHPAVRDAVVVPADGDVLVAHLRAADPAAPPAEEELAAHLAGLLRPALIPQRFIPHTELPRTANGKTDRGALRRTPLPAALASGGTEPPAGPEEQAVAAVYEEVLGLTGVGRHDDFFRLGGHSLAATGVLYRLRESTGTRIPLHVFMQDASVAAVAGHLRPADDLEAALALLDSLSDEEAAALLSGPAA</sequence>
<dbReference type="InterPro" id="IPR010071">
    <property type="entry name" value="AA_adenyl_dom"/>
</dbReference>
<dbReference type="GO" id="GO:0031177">
    <property type="term" value="F:phosphopantetheine binding"/>
    <property type="evidence" value="ECO:0007669"/>
    <property type="project" value="TreeGrafter"/>
</dbReference>
<dbReference type="PANTHER" id="PTHR45527">
    <property type="entry name" value="NONRIBOSOMAL PEPTIDE SYNTHETASE"/>
    <property type="match status" value="1"/>
</dbReference>
<dbReference type="Pfam" id="PF00550">
    <property type="entry name" value="PP-binding"/>
    <property type="match status" value="1"/>
</dbReference>
<dbReference type="InterPro" id="IPR042099">
    <property type="entry name" value="ANL_N_sf"/>
</dbReference>
<dbReference type="InterPro" id="IPR023213">
    <property type="entry name" value="CAT-like_dom_sf"/>
</dbReference>
<evidence type="ECO:0000259" key="2">
    <source>
        <dbReference type="PROSITE" id="PS50075"/>
    </source>
</evidence>
<dbReference type="NCBIfam" id="TIGR01733">
    <property type="entry name" value="AA-adenyl-dom"/>
    <property type="match status" value="1"/>
</dbReference>
<comment type="cofactor">
    <cofactor evidence="1">
        <name>pantetheine 4'-phosphate</name>
        <dbReference type="ChEBI" id="CHEBI:47942"/>
    </cofactor>
</comment>
<feature type="domain" description="Carrier" evidence="2">
    <location>
        <begin position="1004"/>
        <end position="1079"/>
    </location>
</feature>
<dbReference type="CDD" id="cd19531">
    <property type="entry name" value="LCL_NRPS-like"/>
    <property type="match status" value="1"/>
</dbReference>
<protein>
    <submittedName>
        <fullName evidence="3">Amino acid adenylation domain-containing protein</fullName>
    </submittedName>
</protein>
<dbReference type="Pfam" id="PF13193">
    <property type="entry name" value="AMP-binding_C"/>
    <property type="match status" value="1"/>
</dbReference>
<dbReference type="PROSITE" id="PS50075">
    <property type="entry name" value="CARRIER"/>
    <property type="match status" value="1"/>
</dbReference>
<dbReference type="PROSITE" id="PS00455">
    <property type="entry name" value="AMP_BINDING"/>
    <property type="match status" value="1"/>
</dbReference>
<dbReference type="SUPFAM" id="SSF52777">
    <property type="entry name" value="CoA-dependent acyltransferases"/>
    <property type="match status" value="2"/>
</dbReference>
<dbReference type="Gene3D" id="3.30.559.10">
    <property type="entry name" value="Chloramphenicol acetyltransferase-like domain"/>
    <property type="match status" value="1"/>
</dbReference>
<evidence type="ECO:0000313" key="3">
    <source>
        <dbReference type="EMBL" id="TSB42907.1"/>
    </source>
</evidence>
<dbReference type="InterPro" id="IPR044894">
    <property type="entry name" value="TubC_N_sf"/>
</dbReference>
<dbReference type="RefSeq" id="WP_143941774.1">
    <property type="nucleotide sequence ID" value="NZ_VKLS01000051.1"/>
</dbReference>
<dbReference type="InterPro" id="IPR025110">
    <property type="entry name" value="AMP-bd_C"/>
</dbReference>
<evidence type="ECO:0000313" key="4">
    <source>
        <dbReference type="Proteomes" id="UP000320888"/>
    </source>
</evidence>
<dbReference type="InterPro" id="IPR009081">
    <property type="entry name" value="PP-bd_ACP"/>
</dbReference>
<organism evidence="3 4">
    <name type="scientific">Streptomyces benahoarensis</name>
    <dbReference type="NCBI Taxonomy" id="2595054"/>
    <lineage>
        <taxon>Bacteria</taxon>
        <taxon>Bacillati</taxon>
        <taxon>Actinomycetota</taxon>
        <taxon>Actinomycetes</taxon>
        <taxon>Kitasatosporales</taxon>
        <taxon>Streptomycetaceae</taxon>
        <taxon>Streptomyces</taxon>
    </lineage>
</organism>